<evidence type="ECO:0000313" key="5">
    <source>
        <dbReference type="EMBL" id="OIV36647.1"/>
    </source>
</evidence>
<dbReference type="SMART" id="SM00345">
    <property type="entry name" value="HTH_GNTR"/>
    <property type="match status" value="1"/>
</dbReference>
<dbReference type="SMART" id="SM00866">
    <property type="entry name" value="UTRA"/>
    <property type="match status" value="1"/>
</dbReference>
<dbReference type="InterPro" id="IPR036388">
    <property type="entry name" value="WH-like_DNA-bd_sf"/>
</dbReference>
<dbReference type="InterPro" id="IPR011663">
    <property type="entry name" value="UTRA"/>
</dbReference>
<dbReference type="Pfam" id="PF00392">
    <property type="entry name" value="GntR"/>
    <property type="match status" value="1"/>
</dbReference>
<dbReference type="STRING" id="1428644.BIV57_15210"/>
<dbReference type="InterPro" id="IPR000524">
    <property type="entry name" value="Tscrpt_reg_HTH_GntR"/>
</dbReference>
<dbReference type="InterPro" id="IPR028978">
    <property type="entry name" value="Chorismate_lyase_/UTRA_dom_sf"/>
</dbReference>
<sequence length="246" mass="26353">MTGRPVYQQIADDLSEQIVNGVLTPGQRIPSRAELKSLYTASDQTVDRAVRILKTAGLVEGQFGRGVYVRDTTLFGALRRSPAALSTEHAPFAADMSEQGRKASWESSSLTTTATAKIAARLGIRPGDQVMCTQYECTADRQPVQLATSWEPLAITEGTDVLFPERGPYAGLGVRNRMAAIGISGLTARELVGARPASSDEAEALGCPPASAVLAIERTYVDGSGRPVETADLVVRADRWRLAYEA</sequence>
<keyword evidence="1" id="KW-0805">Transcription regulation</keyword>
<dbReference type="Proteomes" id="UP000243342">
    <property type="component" value="Unassembled WGS sequence"/>
</dbReference>
<name>A0A1J7BD89_9ACTN</name>
<dbReference type="GO" id="GO:0003700">
    <property type="term" value="F:DNA-binding transcription factor activity"/>
    <property type="evidence" value="ECO:0007669"/>
    <property type="project" value="InterPro"/>
</dbReference>
<dbReference type="EMBL" id="MLCF01000082">
    <property type="protein sequence ID" value="OIV36647.1"/>
    <property type="molecule type" value="Genomic_DNA"/>
</dbReference>
<dbReference type="InterPro" id="IPR036390">
    <property type="entry name" value="WH_DNA-bd_sf"/>
</dbReference>
<proteinExistence type="predicted"/>
<dbReference type="RefSeq" id="WP_071657403.1">
    <property type="nucleotide sequence ID" value="NZ_MLCF01000082.1"/>
</dbReference>
<evidence type="ECO:0000256" key="2">
    <source>
        <dbReference type="ARBA" id="ARBA00023125"/>
    </source>
</evidence>
<feature type="domain" description="HTH gntR-type" evidence="4">
    <location>
        <begin position="4"/>
        <end position="72"/>
    </location>
</feature>
<protein>
    <submittedName>
        <fullName evidence="5">GntR family transcriptional regulator</fullName>
    </submittedName>
</protein>
<dbReference type="SUPFAM" id="SSF46785">
    <property type="entry name" value="Winged helix' DNA-binding domain"/>
    <property type="match status" value="1"/>
</dbReference>
<keyword evidence="3" id="KW-0804">Transcription</keyword>
<evidence type="ECO:0000259" key="4">
    <source>
        <dbReference type="PROSITE" id="PS50949"/>
    </source>
</evidence>
<dbReference type="CDD" id="cd07377">
    <property type="entry name" value="WHTH_GntR"/>
    <property type="match status" value="1"/>
</dbReference>
<dbReference type="OrthoDB" id="4532751at2"/>
<dbReference type="SUPFAM" id="SSF64288">
    <property type="entry name" value="Chorismate lyase-like"/>
    <property type="match status" value="1"/>
</dbReference>
<keyword evidence="2" id="KW-0238">DNA-binding</keyword>
<keyword evidence="6" id="KW-1185">Reference proteome</keyword>
<dbReference type="AlphaFoldDB" id="A0A1J7BD89"/>
<evidence type="ECO:0000256" key="1">
    <source>
        <dbReference type="ARBA" id="ARBA00023015"/>
    </source>
</evidence>
<dbReference type="InterPro" id="IPR050679">
    <property type="entry name" value="Bact_HTH_transcr_reg"/>
</dbReference>
<dbReference type="GO" id="GO:0003677">
    <property type="term" value="F:DNA binding"/>
    <property type="evidence" value="ECO:0007669"/>
    <property type="project" value="UniProtKB-KW"/>
</dbReference>
<evidence type="ECO:0000256" key="3">
    <source>
        <dbReference type="ARBA" id="ARBA00023163"/>
    </source>
</evidence>
<comment type="caution">
    <text evidence="5">The sequence shown here is derived from an EMBL/GenBank/DDBJ whole genome shotgun (WGS) entry which is preliminary data.</text>
</comment>
<organism evidence="5 6">
    <name type="scientific">Mangrovactinospora gilvigrisea</name>
    <dbReference type="NCBI Taxonomy" id="1428644"/>
    <lineage>
        <taxon>Bacteria</taxon>
        <taxon>Bacillati</taxon>
        <taxon>Actinomycetota</taxon>
        <taxon>Actinomycetes</taxon>
        <taxon>Kitasatosporales</taxon>
        <taxon>Streptomycetaceae</taxon>
        <taxon>Mangrovactinospora</taxon>
    </lineage>
</organism>
<dbReference type="PROSITE" id="PS50949">
    <property type="entry name" value="HTH_GNTR"/>
    <property type="match status" value="1"/>
</dbReference>
<dbReference type="PANTHER" id="PTHR44846">
    <property type="entry name" value="MANNOSYL-D-GLYCERATE TRANSPORT/METABOLISM SYSTEM REPRESSOR MNGR-RELATED"/>
    <property type="match status" value="1"/>
</dbReference>
<evidence type="ECO:0000313" key="6">
    <source>
        <dbReference type="Proteomes" id="UP000243342"/>
    </source>
</evidence>
<reference evidence="5 6" key="1">
    <citation type="submission" date="2016-10" db="EMBL/GenBank/DDBJ databases">
        <title>Genome sequence of Streptomyces gilvigriseus MUSC 26.</title>
        <authorList>
            <person name="Lee L.-H."/>
            <person name="Ser H.-L."/>
        </authorList>
    </citation>
    <scope>NUCLEOTIDE SEQUENCE [LARGE SCALE GENOMIC DNA]</scope>
    <source>
        <strain evidence="5 6">MUSC 26</strain>
    </source>
</reference>
<dbReference type="GO" id="GO:0045892">
    <property type="term" value="P:negative regulation of DNA-templated transcription"/>
    <property type="evidence" value="ECO:0007669"/>
    <property type="project" value="TreeGrafter"/>
</dbReference>
<gene>
    <name evidence="5" type="ORF">BIV57_15210</name>
</gene>
<accession>A0A1J7BD89</accession>
<dbReference type="Gene3D" id="1.10.10.10">
    <property type="entry name" value="Winged helix-like DNA-binding domain superfamily/Winged helix DNA-binding domain"/>
    <property type="match status" value="1"/>
</dbReference>
<dbReference type="Pfam" id="PF07702">
    <property type="entry name" value="UTRA"/>
    <property type="match status" value="1"/>
</dbReference>
<dbReference type="PANTHER" id="PTHR44846:SF17">
    <property type="entry name" value="GNTR-FAMILY TRANSCRIPTIONAL REGULATOR"/>
    <property type="match status" value="1"/>
</dbReference>
<dbReference type="Gene3D" id="3.40.1410.10">
    <property type="entry name" value="Chorismate lyase-like"/>
    <property type="match status" value="1"/>
</dbReference>